<gene>
    <name evidence="1" type="ORF">CYNAS_LOCUS3993</name>
</gene>
<reference evidence="1" key="1">
    <citation type="submission" date="2023-07" db="EMBL/GenBank/DDBJ databases">
        <authorList>
            <consortium name="CYATHOMIX"/>
        </authorList>
    </citation>
    <scope>NUCLEOTIDE SEQUENCE</scope>
    <source>
        <strain evidence="1">N/A</strain>
    </source>
</reference>
<evidence type="ECO:0000313" key="1">
    <source>
        <dbReference type="EMBL" id="CAJ0592010.1"/>
    </source>
</evidence>
<keyword evidence="2" id="KW-1185">Reference proteome</keyword>
<name>A0AA36DRS2_CYLNA</name>
<proteinExistence type="predicted"/>
<organism evidence="1 2">
    <name type="scientific">Cylicocyclus nassatus</name>
    <name type="common">Nematode worm</name>
    <dbReference type="NCBI Taxonomy" id="53992"/>
    <lineage>
        <taxon>Eukaryota</taxon>
        <taxon>Metazoa</taxon>
        <taxon>Ecdysozoa</taxon>
        <taxon>Nematoda</taxon>
        <taxon>Chromadorea</taxon>
        <taxon>Rhabditida</taxon>
        <taxon>Rhabditina</taxon>
        <taxon>Rhabditomorpha</taxon>
        <taxon>Strongyloidea</taxon>
        <taxon>Strongylidae</taxon>
        <taxon>Cylicocyclus</taxon>
    </lineage>
</organism>
<dbReference type="Proteomes" id="UP001176961">
    <property type="component" value="Unassembled WGS sequence"/>
</dbReference>
<protein>
    <recommendedName>
        <fullName evidence="3">MAM domain-containing protein</fullName>
    </recommendedName>
</protein>
<dbReference type="EMBL" id="CATQJL010000001">
    <property type="protein sequence ID" value="CAJ0592010.1"/>
    <property type="molecule type" value="Genomic_DNA"/>
</dbReference>
<dbReference type="AlphaFoldDB" id="A0AA36DRS2"/>
<evidence type="ECO:0000313" key="2">
    <source>
        <dbReference type="Proteomes" id="UP001176961"/>
    </source>
</evidence>
<accession>A0AA36DRS2</accession>
<sequence length="421" mass="47290">MEVATVYPMSNSLAVSAGGRITCGFDDDREYCSWHNAMDADLNFSKAEWNSFFDQNRFDCSNPRPFYPRNIFLLVKGGPDGVTGKAVLETTIPCQYDSAVIKFDIWSLTNTPVLRFCVSWLNGTGHCENAYDVPNPINITIPHSVEPITVRIEILNINSIDIVLIDSLYYEGQLCELVDEKEQNFVTDPTLLTSSIQPHLSINKITRDADTNEPTVDHATQDWVGTEIIVDGDTRANAVKVDSTALEDDPDIVACEGLTCDFNHNHSCFYKLSGFGSTSPWLIGTSFVGNRHTGVQRLNQDDSNRVGFAYVGRDHADESNEIFVMESPKITISTDANFLFDVYLRSYSPHFKVCVDSFENCLYESPSVSKNAFWIRDNSIVLQKGVRKVYLITTNVRQNQFLAVDRLRLQLSGKPCAVRRL</sequence>
<evidence type="ECO:0008006" key="3">
    <source>
        <dbReference type="Google" id="ProtNLM"/>
    </source>
</evidence>
<comment type="caution">
    <text evidence="1">The sequence shown here is derived from an EMBL/GenBank/DDBJ whole genome shotgun (WGS) entry which is preliminary data.</text>
</comment>